<accession>A0A1M6LNR9</accession>
<organism evidence="5 6">
    <name type="scientific">Rubritalea squalenifaciens DSM 18772</name>
    <dbReference type="NCBI Taxonomy" id="1123071"/>
    <lineage>
        <taxon>Bacteria</taxon>
        <taxon>Pseudomonadati</taxon>
        <taxon>Verrucomicrobiota</taxon>
        <taxon>Verrucomicrobiia</taxon>
        <taxon>Verrucomicrobiales</taxon>
        <taxon>Rubritaleaceae</taxon>
        <taxon>Rubritalea</taxon>
    </lineage>
</organism>
<evidence type="ECO:0000256" key="3">
    <source>
        <dbReference type="SAM" id="SignalP"/>
    </source>
</evidence>
<dbReference type="Pfam" id="PF13180">
    <property type="entry name" value="PDZ_2"/>
    <property type="match status" value="2"/>
</dbReference>
<evidence type="ECO:0000313" key="5">
    <source>
        <dbReference type="EMBL" id="SHJ72805.1"/>
    </source>
</evidence>
<dbReference type="SMART" id="SM00228">
    <property type="entry name" value="PDZ"/>
    <property type="match status" value="2"/>
</dbReference>
<name>A0A1M6LNR9_9BACT</name>
<dbReference type="PANTHER" id="PTHR43343">
    <property type="entry name" value="PEPTIDASE S12"/>
    <property type="match status" value="1"/>
</dbReference>
<evidence type="ECO:0000256" key="2">
    <source>
        <dbReference type="ARBA" id="ARBA00022801"/>
    </source>
</evidence>
<dbReference type="InterPro" id="IPR001478">
    <property type="entry name" value="PDZ"/>
</dbReference>
<dbReference type="InterPro" id="IPR036034">
    <property type="entry name" value="PDZ_sf"/>
</dbReference>
<dbReference type="Proteomes" id="UP000184510">
    <property type="component" value="Unassembled WGS sequence"/>
</dbReference>
<dbReference type="InParanoid" id="A0A1M6LNR9"/>
<evidence type="ECO:0000313" key="6">
    <source>
        <dbReference type="Proteomes" id="UP000184510"/>
    </source>
</evidence>
<sequence length="458" mass="49899">MKTSHKIALTLAALSPMLHAEEPTIQYTILQDGSVALQQVQPGDATYYAAAVQLDDASSQRLIIGVNTSEIDQRLKQQLGIDSGVLVEQVAPGMPAAKAGIMAGDIITAIDQTKINKLVDITSLTKKHKPEDTLQLTYLRSGKQSTVSVSLHEVKPATPQPTIRLNAIDSKRLVMGVAINEIEPKLKQHLGIQSGVIIDSVSPGLPADKAGLQAGDIITSVNQVPTDKLETIISVLQRLKADDTVQVEYLREGNKSLATVALKEISTNQNAMTQVIPKSAMFRVPGIEQEMLIIESTDDKNNVIIRSAKGEKTFELNNQTQFLALPNQYRKILREHQLVDENGQFTKNYTNIQDETLFSLVTPDGKIQNQRGRVIPLGQANALNWGTGDSEVMVHSGIAAFTTDSVTPMVIQNQTVQETLLKVLKEKEVANAEQLSKELAKALGPVFSLPSARPQENE</sequence>
<dbReference type="GO" id="GO:0006508">
    <property type="term" value="P:proteolysis"/>
    <property type="evidence" value="ECO:0007669"/>
    <property type="project" value="UniProtKB-KW"/>
</dbReference>
<dbReference type="GO" id="GO:0008233">
    <property type="term" value="F:peptidase activity"/>
    <property type="evidence" value="ECO:0007669"/>
    <property type="project" value="UniProtKB-KW"/>
</dbReference>
<dbReference type="Gene3D" id="2.30.42.10">
    <property type="match status" value="2"/>
</dbReference>
<feature type="signal peptide" evidence="3">
    <location>
        <begin position="1"/>
        <end position="20"/>
    </location>
</feature>
<keyword evidence="1" id="KW-0645">Protease</keyword>
<dbReference type="PROSITE" id="PS50106">
    <property type="entry name" value="PDZ"/>
    <property type="match status" value="2"/>
</dbReference>
<proteinExistence type="predicted"/>
<evidence type="ECO:0000256" key="1">
    <source>
        <dbReference type="ARBA" id="ARBA00022670"/>
    </source>
</evidence>
<reference evidence="5 6" key="1">
    <citation type="submission" date="2016-11" db="EMBL/GenBank/DDBJ databases">
        <authorList>
            <person name="Jaros S."/>
            <person name="Januszkiewicz K."/>
            <person name="Wedrychowicz H."/>
        </authorList>
    </citation>
    <scope>NUCLEOTIDE SEQUENCE [LARGE SCALE GENOMIC DNA]</scope>
    <source>
        <strain evidence="5 6">DSM 18772</strain>
    </source>
</reference>
<gene>
    <name evidence="5" type="ORF">SAMN02745181_2453</name>
</gene>
<keyword evidence="3" id="KW-0732">Signal</keyword>
<dbReference type="STRING" id="1123071.SAMN02745181_2453"/>
<keyword evidence="2" id="KW-0378">Hydrolase</keyword>
<dbReference type="RefSeq" id="WP_143184043.1">
    <property type="nucleotide sequence ID" value="NZ_FQYR01000004.1"/>
</dbReference>
<dbReference type="AlphaFoldDB" id="A0A1M6LNR9"/>
<dbReference type="SUPFAM" id="SSF50156">
    <property type="entry name" value="PDZ domain-like"/>
    <property type="match status" value="2"/>
</dbReference>
<evidence type="ECO:0000259" key="4">
    <source>
        <dbReference type="PROSITE" id="PS50106"/>
    </source>
</evidence>
<feature type="domain" description="PDZ" evidence="4">
    <location>
        <begin position="162"/>
        <end position="251"/>
    </location>
</feature>
<keyword evidence="6" id="KW-1185">Reference proteome</keyword>
<feature type="domain" description="PDZ" evidence="4">
    <location>
        <begin position="51"/>
        <end position="122"/>
    </location>
</feature>
<dbReference type="OrthoDB" id="9758917at2"/>
<dbReference type="EMBL" id="FQYR01000004">
    <property type="protein sequence ID" value="SHJ72805.1"/>
    <property type="molecule type" value="Genomic_DNA"/>
</dbReference>
<feature type="chain" id="PRO_5009919304" evidence="3">
    <location>
        <begin position="21"/>
        <end position="458"/>
    </location>
</feature>
<dbReference type="InterPro" id="IPR051201">
    <property type="entry name" value="Chloro_Bact_Ser_Proteases"/>
</dbReference>
<dbReference type="PANTHER" id="PTHR43343:SF3">
    <property type="entry name" value="PROTEASE DO-LIKE 8, CHLOROPLASTIC"/>
    <property type="match status" value="1"/>
</dbReference>
<protein>
    <submittedName>
        <fullName evidence="5">PDZ domain-containing protein</fullName>
    </submittedName>
</protein>